<dbReference type="EMBL" id="QGGU01000008">
    <property type="protein sequence ID" value="PWK49325.1"/>
    <property type="molecule type" value="Genomic_DNA"/>
</dbReference>
<comment type="caution">
    <text evidence="1">The sequence shown here is derived from an EMBL/GenBank/DDBJ whole genome shotgun (WGS) entry which is preliminary data.</text>
</comment>
<organism evidence="1 2">
    <name type="scientific">Pleionea mediterranea</name>
    <dbReference type="NCBI Taxonomy" id="523701"/>
    <lineage>
        <taxon>Bacteria</taxon>
        <taxon>Pseudomonadati</taxon>
        <taxon>Pseudomonadota</taxon>
        <taxon>Gammaproteobacteria</taxon>
        <taxon>Oceanospirillales</taxon>
        <taxon>Pleioneaceae</taxon>
        <taxon>Pleionea</taxon>
    </lineage>
</organism>
<dbReference type="AlphaFoldDB" id="A0A316FMA7"/>
<keyword evidence="2" id="KW-1185">Reference proteome</keyword>
<dbReference type="Proteomes" id="UP000245790">
    <property type="component" value="Unassembled WGS sequence"/>
</dbReference>
<accession>A0A316FMA7</accession>
<gene>
    <name evidence="1" type="ORF">C8D97_108235</name>
</gene>
<evidence type="ECO:0000313" key="1">
    <source>
        <dbReference type="EMBL" id="PWK49325.1"/>
    </source>
</evidence>
<evidence type="ECO:0000313" key="2">
    <source>
        <dbReference type="Proteomes" id="UP000245790"/>
    </source>
</evidence>
<protein>
    <submittedName>
        <fullName evidence="1">Uncharacterized protein</fullName>
    </submittedName>
</protein>
<reference evidence="1 2" key="1">
    <citation type="submission" date="2018-05" db="EMBL/GenBank/DDBJ databases">
        <title>Genomic Encyclopedia of Type Strains, Phase IV (KMG-IV): sequencing the most valuable type-strain genomes for metagenomic binning, comparative biology and taxonomic classification.</title>
        <authorList>
            <person name="Goeker M."/>
        </authorList>
    </citation>
    <scope>NUCLEOTIDE SEQUENCE [LARGE SCALE GENOMIC DNA]</scope>
    <source>
        <strain evidence="1 2">DSM 25350</strain>
    </source>
</reference>
<sequence length="80" mass="9209">MLSQIKNENSLKISSIHFFSETIKEESDDFMSGVQLTTYFGRCGAGMSYRFYKSKNNWLFKDIITSGSPRVCNKSVNYCE</sequence>
<proteinExistence type="predicted"/>
<name>A0A316FMA7_9GAMM</name>